<feature type="transmembrane region" description="Helical" evidence="2">
    <location>
        <begin position="121"/>
        <end position="139"/>
    </location>
</feature>
<feature type="transmembrane region" description="Helical" evidence="2">
    <location>
        <begin position="221"/>
        <end position="244"/>
    </location>
</feature>
<feature type="transmembrane region" description="Helical" evidence="2">
    <location>
        <begin position="250"/>
        <end position="272"/>
    </location>
</feature>
<proteinExistence type="predicted"/>
<feature type="transmembrane region" description="Helical" evidence="2">
    <location>
        <begin position="27"/>
        <end position="49"/>
    </location>
</feature>
<evidence type="ECO:0000256" key="1">
    <source>
        <dbReference type="SAM" id="MobiDB-lite"/>
    </source>
</evidence>
<gene>
    <name evidence="3" type="ORF">D9757_000847</name>
</gene>
<evidence type="ECO:0000313" key="4">
    <source>
        <dbReference type="Proteomes" id="UP000518752"/>
    </source>
</evidence>
<name>A0A8H5I0N6_9AGAR</name>
<reference evidence="3 4" key="1">
    <citation type="journal article" date="2020" name="ISME J.">
        <title>Uncovering the hidden diversity of litter-decomposition mechanisms in mushroom-forming fungi.</title>
        <authorList>
            <person name="Floudas D."/>
            <person name="Bentzer J."/>
            <person name="Ahren D."/>
            <person name="Johansson T."/>
            <person name="Persson P."/>
            <person name="Tunlid A."/>
        </authorList>
    </citation>
    <scope>NUCLEOTIDE SEQUENCE [LARGE SCALE GENOMIC DNA]</scope>
    <source>
        <strain evidence="3 4">CBS 406.79</strain>
    </source>
</reference>
<evidence type="ECO:0000313" key="3">
    <source>
        <dbReference type="EMBL" id="KAF5392863.1"/>
    </source>
</evidence>
<dbReference type="AlphaFoldDB" id="A0A8H5I0N6"/>
<comment type="caution">
    <text evidence="3">The sequence shown here is derived from an EMBL/GenBank/DDBJ whole genome shotgun (WGS) entry which is preliminary data.</text>
</comment>
<accession>A0A8H5I0N6</accession>
<keyword evidence="2" id="KW-0812">Transmembrane</keyword>
<sequence length="437" mass="48216">MMSSMSLQARSSDPKPYSVTEALLAHWIPPVISSVLYVCYLPLSILCIRTVYRRKRGEYEVFLSAMVLLLLASTESMIVQWVNQSRAVRNLEAALKSSSDGGNTSQIVQNSMQKILLYDDIVLGIYVFSNVVADALLIYRCWAIWNRDKRIVFLPALGYLVNIIVGILGLAFDKKLVIAFWIVTVVENVTLTLLTAGKIWYIKNEVAEILGSASKIRYNTIVAVILESGFIYSSIVLLTSITALMSRNAIYASCFLAASTQIVAITPALIIIRMAKGLDTRDVQASISIMTRANSNSSRGVQDVNGRATATDQDANTVQQQQQQHQKDITIEILRTSPSFHTADTEALLITSSLSDLELEEGRRSFMSINSSSMGLDRRGEYAAVKNQDQDNEDDEGYSSAQPTPNAQVVEFARSDLMMIGHVGMDGGGDSNRKGWI</sequence>
<dbReference type="EMBL" id="JAACJN010000004">
    <property type="protein sequence ID" value="KAF5392863.1"/>
    <property type="molecule type" value="Genomic_DNA"/>
</dbReference>
<dbReference type="Proteomes" id="UP000518752">
    <property type="component" value="Unassembled WGS sequence"/>
</dbReference>
<keyword evidence="2" id="KW-1133">Transmembrane helix</keyword>
<evidence type="ECO:0000256" key="2">
    <source>
        <dbReference type="SAM" id="Phobius"/>
    </source>
</evidence>
<protein>
    <submittedName>
        <fullName evidence="3">Uncharacterized protein</fullName>
    </submittedName>
</protein>
<keyword evidence="2" id="KW-0472">Membrane</keyword>
<keyword evidence="4" id="KW-1185">Reference proteome</keyword>
<feature type="transmembrane region" description="Helical" evidence="2">
    <location>
        <begin position="151"/>
        <end position="172"/>
    </location>
</feature>
<feature type="region of interest" description="Disordered" evidence="1">
    <location>
        <begin position="387"/>
        <end position="406"/>
    </location>
</feature>
<organism evidence="3 4">
    <name type="scientific">Collybiopsis confluens</name>
    <dbReference type="NCBI Taxonomy" id="2823264"/>
    <lineage>
        <taxon>Eukaryota</taxon>
        <taxon>Fungi</taxon>
        <taxon>Dikarya</taxon>
        <taxon>Basidiomycota</taxon>
        <taxon>Agaricomycotina</taxon>
        <taxon>Agaricomycetes</taxon>
        <taxon>Agaricomycetidae</taxon>
        <taxon>Agaricales</taxon>
        <taxon>Marasmiineae</taxon>
        <taxon>Omphalotaceae</taxon>
        <taxon>Collybiopsis</taxon>
    </lineage>
</organism>
<feature type="transmembrane region" description="Helical" evidence="2">
    <location>
        <begin position="178"/>
        <end position="201"/>
    </location>
</feature>
<dbReference type="OrthoDB" id="3226582at2759"/>
<feature type="transmembrane region" description="Helical" evidence="2">
    <location>
        <begin position="61"/>
        <end position="82"/>
    </location>
</feature>